<dbReference type="InterPro" id="IPR002509">
    <property type="entry name" value="NODB_dom"/>
</dbReference>
<dbReference type="GO" id="GO:0016020">
    <property type="term" value="C:membrane"/>
    <property type="evidence" value="ECO:0007669"/>
    <property type="project" value="TreeGrafter"/>
</dbReference>
<evidence type="ECO:0000256" key="1">
    <source>
        <dbReference type="ARBA" id="ARBA00022723"/>
    </source>
</evidence>
<evidence type="ECO:0000313" key="4">
    <source>
        <dbReference type="EMBL" id="ORD99351.1"/>
    </source>
</evidence>
<dbReference type="EMBL" id="LTAI01000220">
    <property type="protein sequence ID" value="ORD99351.1"/>
    <property type="molecule type" value="Genomic_DNA"/>
</dbReference>
<sequence>MLINILRFILAGNSSPNCCQKTGMMGLTFDDGPSSATPKILTILKEMKVKATFHFNTGFLDSTSRGYIKKAHADGHDVGLRTNSRRDYNTKGLSETEVKKDLESQFDVLYKITNKKPVYVRSPTKQNQLPKHVDTYFVDKKKVHTTPSYAMHKGDDMKGLNEYLDIINPKFDSGILLLYEEKSANKLKDIIKTIQKKGYSLVPLSTCLSNYDPKSSNVQFNKSKKESGVDSNIDGTWINLLSSFIL</sequence>
<dbReference type="Proteomes" id="UP000192501">
    <property type="component" value="Unassembled WGS sequence"/>
</dbReference>
<name>A0A1X0QHU7_9MICR</name>
<feature type="domain" description="NodB homology" evidence="3">
    <location>
        <begin position="23"/>
        <end position="202"/>
    </location>
</feature>
<dbReference type="GO" id="GO:0009272">
    <property type="term" value="P:fungal-type cell wall biogenesis"/>
    <property type="evidence" value="ECO:0007669"/>
    <property type="project" value="UniProtKB-ARBA"/>
</dbReference>
<dbReference type="SUPFAM" id="SSF88713">
    <property type="entry name" value="Glycoside hydrolase/deacetylase"/>
    <property type="match status" value="1"/>
</dbReference>
<keyword evidence="2" id="KW-0378">Hydrolase</keyword>
<dbReference type="PANTHER" id="PTHR10587">
    <property type="entry name" value="GLYCOSYL TRANSFERASE-RELATED"/>
    <property type="match status" value="1"/>
</dbReference>
<protein>
    <submittedName>
        <fullName evidence="4">YB51</fullName>
    </submittedName>
</protein>
<dbReference type="PANTHER" id="PTHR10587:SF133">
    <property type="entry name" value="CHITIN DEACETYLASE 1-RELATED"/>
    <property type="match status" value="1"/>
</dbReference>
<dbReference type="GO" id="GO:0046872">
    <property type="term" value="F:metal ion binding"/>
    <property type="evidence" value="ECO:0007669"/>
    <property type="project" value="UniProtKB-KW"/>
</dbReference>
<dbReference type="Pfam" id="PF01522">
    <property type="entry name" value="Polysacc_deac_1"/>
    <property type="match status" value="1"/>
</dbReference>
<keyword evidence="1" id="KW-0479">Metal-binding</keyword>
<organism evidence="4 5">
    <name type="scientific">Hepatospora eriocheir</name>
    <dbReference type="NCBI Taxonomy" id="1081669"/>
    <lineage>
        <taxon>Eukaryota</taxon>
        <taxon>Fungi</taxon>
        <taxon>Fungi incertae sedis</taxon>
        <taxon>Microsporidia</taxon>
        <taxon>Hepatosporidae</taxon>
        <taxon>Hepatospora</taxon>
    </lineage>
</organism>
<evidence type="ECO:0000256" key="2">
    <source>
        <dbReference type="ARBA" id="ARBA00022801"/>
    </source>
</evidence>
<dbReference type="Gene3D" id="3.20.20.370">
    <property type="entry name" value="Glycoside hydrolase/deacetylase"/>
    <property type="match status" value="1"/>
</dbReference>
<dbReference type="VEuPathDB" id="MicrosporidiaDB:HERIO_2211"/>
<gene>
    <name evidence="4" type="primary">YB51</name>
    <name evidence="4" type="ORF">A0H76_994</name>
</gene>
<dbReference type="GO" id="GO:0004099">
    <property type="term" value="F:chitin deacetylase activity"/>
    <property type="evidence" value="ECO:0007669"/>
    <property type="project" value="UniProtKB-ARBA"/>
</dbReference>
<evidence type="ECO:0000313" key="5">
    <source>
        <dbReference type="Proteomes" id="UP000192501"/>
    </source>
</evidence>
<comment type="caution">
    <text evidence="4">The sequence shown here is derived from an EMBL/GenBank/DDBJ whole genome shotgun (WGS) entry which is preliminary data.</text>
</comment>
<proteinExistence type="predicted"/>
<dbReference type="InterPro" id="IPR050248">
    <property type="entry name" value="Polysacc_deacetylase_ArnD"/>
</dbReference>
<accession>A0A1X0QHU7</accession>
<dbReference type="VEuPathDB" id="MicrosporidiaDB:A0H76_994"/>
<reference evidence="4 5" key="1">
    <citation type="journal article" date="2017" name="Environ. Microbiol.">
        <title>Decay of the glycolytic pathway and adaptation to intranuclear parasitism within Enterocytozoonidae microsporidia.</title>
        <authorList>
            <person name="Wiredu Boakye D."/>
            <person name="Jaroenlak P."/>
            <person name="Prachumwat A."/>
            <person name="Williams T.A."/>
            <person name="Bateman K.S."/>
            <person name="Itsathitphaisarn O."/>
            <person name="Sritunyalucksana K."/>
            <person name="Paszkiewicz K.H."/>
            <person name="Moore K.A."/>
            <person name="Stentiford G.D."/>
            <person name="Williams B.A."/>
        </authorList>
    </citation>
    <scope>NUCLEOTIDE SEQUENCE [LARGE SCALE GENOMIC DNA]</scope>
    <source>
        <strain evidence="5">canceri</strain>
    </source>
</reference>
<evidence type="ECO:0000259" key="3">
    <source>
        <dbReference type="PROSITE" id="PS51677"/>
    </source>
</evidence>
<dbReference type="InterPro" id="IPR011330">
    <property type="entry name" value="Glyco_hydro/deAcase_b/a-brl"/>
</dbReference>
<dbReference type="AlphaFoldDB" id="A0A1X0QHU7"/>
<dbReference type="GO" id="GO:0005975">
    <property type="term" value="P:carbohydrate metabolic process"/>
    <property type="evidence" value="ECO:0007669"/>
    <property type="project" value="InterPro"/>
</dbReference>
<dbReference type="PROSITE" id="PS51677">
    <property type="entry name" value="NODB"/>
    <property type="match status" value="1"/>
</dbReference>